<evidence type="ECO:0000313" key="1">
    <source>
        <dbReference type="EMBL" id="MBR7747441.1"/>
    </source>
</evidence>
<gene>
    <name evidence="1" type="ORF">KDM92_12685</name>
</gene>
<evidence type="ECO:0000313" key="2">
    <source>
        <dbReference type="Proteomes" id="UP000680158"/>
    </source>
</evidence>
<reference evidence="1 2" key="1">
    <citation type="submission" date="2021-04" db="EMBL/GenBank/DDBJ databases">
        <title>novel species isolated from subtropical streams in China.</title>
        <authorList>
            <person name="Lu H."/>
        </authorList>
    </citation>
    <scope>NUCLEOTIDE SEQUENCE [LARGE SCALE GENOMIC DNA]</scope>
    <source>
        <strain evidence="1 2">BYS107W</strain>
    </source>
</reference>
<dbReference type="EMBL" id="JAGSPM010000007">
    <property type="protein sequence ID" value="MBR7747441.1"/>
    <property type="molecule type" value="Genomic_DNA"/>
</dbReference>
<sequence>MNKAEKKLVKHLKEMAEGIERGEIKVHTVSATIGDPISIGEKGSVNMQILSFEFYRKPKGKAT</sequence>
<dbReference type="AlphaFoldDB" id="A0A941I4G1"/>
<protein>
    <submittedName>
        <fullName evidence="1">Uncharacterized protein</fullName>
    </submittedName>
</protein>
<keyword evidence="2" id="KW-1185">Reference proteome</keyword>
<proteinExistence type="predicted"/>
<dbReference type="RefSeq" id="WP_212684834.1">
    <property type="nucleotide sequence ID" value="NZ_JAGSPM010000007.1"/>
</dbReference>
<organism evidence="1 2">
    <name type="scientific">Undibacterium baiyunense</name>
    <dbReference type="NCBI Taxonomy" id="2828731"/>
    <lineage>
        <taxon>Bacteria</taxon>
        <taxon>Pseudomonadati</taxon>
        <taxon>Pseudomonadota</taxon>
        <taxon>Betaproteobacteria</taxon>
        <taxon>Burkholderiales</taxon>
        <taxon>Oxalobacteraceae</taxon>
        <taxon>Undibacterium</taxon>
    </lineage>
</organism>
<comment type="caution">
    <text evidence="1">The sequence shown here is derived from an EMBL/GenBank/DDBJ whole genome shotgun (WGS) entry which is preliminary data.</text>
</comment>
<dbReference type="Proteomes" id="UP000680158">
    <property type="component" value="Unassembled WGS sequence"/>
</dbReference>
<accession>A0A941I4G1</accession>
<name>A0A941I4G1_9BURK</name>